<dbReference type="PANTHER" id="PTHR43841:SF3">
    <property type="entry name" value="(3R)-HYDROXYACYL-ACP DEHYDRATASE SUBUNIT HADB"/>
    <property type="match status" value="1"/>
</dbReference>
<dbReference type="InterPro" id="IPR002539">
    <property type="entry name" value="MaoC-like_dom"/>
</dbReference>
<dbReference type="OrthoDB" id="9801625at2"/>
<evidence type="ECO:0000313" key="3">
    <source>
        <dbReference type="EMBL" id="RAQ96943.1"/>
    </source>
</evidence>
<reference evidence="3 4" key="1">
    <citation type="submission" date="2016-08" db="EMBL/GenBank/DDBJ databases">
        <title>Analysis of Carbohydrate Active Enzymes in Thermogemmatispora T81 Reveals Carbohydrate Degradation Ability.</title>
        <authorList>
            <person name="Tomazini A."/>
            <person name="Lal S."/>
            <person name="Stott M."/>
            <person name="Henrissat B."/>
            <person name="Polikarpov I."/>
            <person name="Sparling R."/>
            <person name="Levin D.B."/>
        </authorList>
    </citation>
    <scope>NUCLEOTIDE SEQUENCE [LARGE SCALE GENOMIC DNA]</scope>
    <source>
        <strain evidence="3 4">T81</strain>
    </source>
</reference>
<dbReference type="InterPro" id="IPR029069">
    <property type="entry name" value="HotDog_dom_sf"/>
</dbReference>
<keyword evidence="4" id="KW-1185">Reference proteome</keyword>
<dbReference type="Proteomes" id="UP000248706">
    <property type="component" value="Unassembled WGS sequence"/>
</dbReference>
<dbReference type="Gene3D" id="3.10.129.10">
    <property type="entry name" value="Hotdog Thioesterase"/>
    <property type="match status" value="1"/>
</dbReference>
<dbReference type="SUPFAM" id="SSF54637">
    <property type="entry name" value="Thioesterase/thiol ester dehydrase-isomerase"/>
    <property type="match status" value="1"/>
</dbReference>
<protein>
    <submittedName>
        <fullName evidence="3">Dehydratase</fullName>
    </submittedName>
</protein>
<evidence type="ECO:0000256" key="1">
    <source>
        <dbReference type="SAM" id="Phobius"/>
    </source>
</evidence>
<dbReference type="Pfam" id="PF01575">
    <property type="entry name" value="MaoC_dehydratas"/>
    <property type="match status" value="1"/>
</dbReference>
<organism evidence="3 4">
    <name type="scientific">Thermogemmatispora tikiterensis</name>
    <dbReference type="NCBI Taxonomy" id="1825093"/>
    <lineage>
        <taxon>Bacteria</taxon>
        <taxon>Bacillati</taxon>
        <taxon>Chloroflexota</taxon>
        <taxon>Ktedonobacteria</taxon>
        <taxon>Thermogemmatisporales</taxon>
        <taxon>Thermogemmatisporaceae</taxon>
        <taxon>Thermogemmatispora</taxon>
    </lineage>
</organism>
<name>A0A328VMT0_9CHLR</name>
<evidence type="ECO:0000259" key="2">
    <source>
        <dbReference type="Pfam" id="PF01575"/>
    </source>
</evidence>
<sequence length="151" mass="16264">MTTEAKLPTKRYFEDVQVGDELPRLVKAPVTHLQLVRYAGASGDFNPLHTDPKIGEMLGIGGIIAHGMLIMGFLGQLLSNYVGPTALRKFGVRFKSMTRLDDVITCSGTITEKYEADGEARIAGRIQAVDQNGDVKASGTFVAALPKRGGE</sequence>
<gene>
    <name evidence="3" type="ORF">A4R35_15505</name>
</gene>
<comment type="caution">
    <text evidence="3">The sequence shown here is derived from an EMBL/GenBank/DDBJ whole genome shotgun (WGS) entry which is preliminary data.</text>
</comment>
<feature type="transmembrane region" description="Helical" evidence="1">
    <location>
        <begin position="57"/>
        <end position="79"/>
    </location>
</feature>
<dbReference type="AlphaFoldDB" id="A0A328VMT0"/>
<feature type="domain" description="MaoC-like" evidence="2">
    <location>
        <begin position="23"/>
        <end position="118"/>
    </location>
</feature>
<proteinExistence type="predicted"/>
<dbReference type="RefSeq" id="WP_112430925.1">
    <property type="nucleotide sequence ID" value="NZ_MCIF01000002.1"/>
</dbReference>
<evidence type="ECO:0000313" key="4">
    <source>
        <dbReference type="Proteomes" id="UP000248706"/>
    </source>
</evidence>
<keyword evidence="1" id="KW-0472">Membrane</keyword>
<keyword evidence="1" id="KW-0812">Transmembrane</keyword>
<dbReference type="PANTHER" id="PTHR43841">
    <property type="entry name" value="3-HYDROXYACYL-THIOESTER DEHYDRATASE HTDX-RELATED"/>
    <property type="match status" value="1"/>
</dbReference>
<dbReference type="EMBL" id="MCIF01000002">
    <property type="protein sequence ID" value="RAQ96943.1"/>
    <property type="molecule type" value="Genomic_DNA"/>
</dbReference>
<accession>A0A328VMT0</accession>
<keyword evidence="1" id="KW-1133">Transmembrane helix</keyword>